<dbReference type="InterPro" id="IPR045076">
    <property type="entry name" value="MutS"/>
</dbReference>
<dbReference type="InterPro" id="IPR027417">
    <property type="entry name" value="P-loop_NTPase"/>
</dbReference>
<dbReference type="GO" id="GO:0016787">
    <property type="term" value="F:hydrolase activity"/>
    <property type="evidence" value="ECO:0007669"/>
    <property type="project" value="UniProtKB-KW"/>
</dbReference>
<dbReference type="GO" id="GO:0005524">
    <property type="term" value="F:ATP binding"/>
    <property type="evidence" value="ECO:0007669"/>
    <property type="project" value="UniProtKB-KW"/>
</dbReference>
<dbReference type="SUPFAM" id="SSF52540">
    <property type="entry name" value="P-loop containing nucleoside triphosphate hydrolases"/>
    <property type="match status" value="1"/>
</dbReference>
<dbReference type="GO" id="GO:0004519">
    <property type="term" value="F:endonuclease activity"/>
    <property type="evidence" value="ECO:0007669"/>
    <property type="project" value="UniProtKB-KW"/>
</dbReference>
<dbReference type="RefSeq" id="WP_129242599.1">
    <property type="nucleotide sequence ID" value="NZ_UFQC01000022.1"/>
</dbReference>
<keyword evidence="1" id="KW-0547">Nucleotide-binding</keyword>
<name>A0A446CR01_9BURK</name>
<dbReference type="Pfam" id="PF00488">
    <property type="entry name" value="MutS_V"/>
    <property type="match status" value="1"/>
</dbReference>
<dbReference type="AlphaFoldDB" id="A0A446CR01"/>
<dbReference type="PANTHER" id="PTHR11361">
    <property type="entry name" value="DNA MISMATCH REPAIR PROTEIN MUTS FAMILY MEMBER"/>
    <property type="match status" value="1"/>
</dbReference>
<evidence type="ECO:0000256" key="1">
    <source>
        <dbReference type="ARBA" id="ARBA00022741"/>
    </source>
</evidence>
<evidence type="ECO:0000259" key="4">
    <source>
        <dbReference type="SMART" id="SM00534"/>
    </source>
</evidence>
<organism evidence="5 6">
    <name type="scientific">Achromobacter veterisilvae</name>
    <dbReference type="NCBI Taxonomy" id="2069367"/>
    <lineage>
        <taxon>Bacteria</taxon>
        <taxon>Pseudomonadati</taxon>
        <taxon>Pseudomonadota</taxon>
        <taxon>Betaproteobacteria</taxon>
        <taxon>Burkholderiales</taxon>
        <taxon>Alcaligenaceae</taxon>
        <taxon>Achromobacter</taxon>
    </lineage>
</organism>
<sequence length="524" mass="58200">MKVFLMYPDRDFDMNAAPPLNGRDLMDDLELHTLVQAMAGDDEFLTTVARAALLGAVRSNKETIEHRQAVLRDALAHADVVKQLYQLSIDALESKKKSYWGIGLHYPLAILHGSMEVIELLIPMLRQLRDTAQRVESGFSSEGWKRLFAMLRDELDEGYIEEVQGHLKTLKFRGGILMSAHLGQGNRGAGYVLRTPLRDERNWLARLFGKKPEMYQYTLPPRDENGARALSELADRGLNLVANALAQSAEHIASFFTLLRAELAFYVCCIDLRDRLSSLGGPVCFPKAAGSGAREHRFNELYDVCLALKMRKKVVSNTLDAGESRLMVVTGANQGGKSSFLRSIGLAQLMMQCGMFVGAESFSANLCEGLYTHYKREEDTTMESGKLDEELKRMRAIVDEISPDAMVLFNESFASTNEREGSEVARMIADALLEGGVKIAFVTHQYALAHHLYARRDPRDLFLRAQRLSDGTRTFKMMPGEPEQTSYGADLYAEIFGPREKEPTAAAVADAAQADARASANGSA</sequence>
<keyword evidence="5" id="KW-0255">Endonuclease</keyword>
<dbReference type="Gene3D" id="3.40.50.300">
    <property type="entry name" value="P-loop containing nucleotide triphosphate hydrolases"/>
    <property type="match status" value="1"/>
</dbReference>
<feature type="domain" description="DNA mismatch repair proteins mutS family" evidence="4">
    <location>
        <begin position="324"/>
        <end position="497"/>
    </location>
</feature>
<evidence type="ECO:0000313" key="6">
    <source>
        <dbReference type="Proteomes" id="UP000289465"/>
    </source>
</evidence>
<dbReference type="GO" id="GO:0005829">
    <property type="term" value="C:cytosol"/>
    <property type="evidence" value="ECO:0007669"/>
    <property type="project" value="TreeGrafter"/>
</dbReference>
<dbReference type="PANTHER" id="PTHR11361:SF34">
    <property type="entry name" value="DNA MISMATCH REPAIR PROTEIN MSH1, MITOCHONDRIAL"/>
    <property type="match status" value="1"/>
</dbReference>
<evidence type="ECO:0000313" key="5">
    <source>
        <dbReference type="EMBL" id="SSW70277.1"/>
    </source>
</evidence>
<keyword evidence="2" id="KW-0067">ATP-binding</keyword>
<dbReference type="EC" id="3.1.-.-" evidence="5"/>
<dbReference type="GO" id="GO:0006298">
    <property type="term" value="P:mismatch repair"/>
    <property type="evidence" value="ECO:0007669"/>
    <property type="project" value="InterPro"/>
</dbReference>
<dbReference type="GO" id="GO:0140664">
    <property type="term" value="F:ATP-dependent DNA damage sensor activity"/>
    <property type="evidence" value="ECO:0007669"/>
    <property type="project" value="InterPro"/>
</dbReference>
<accession>A0A446CR01</accession>
<protein>
    <submittedName>
        <fullName evidence="5">Endonuclease MutS2</fullName>
        <ecNumber evidence="5">3.1.-.-</ecNumber>
    </submittedName>
</protein>
<proteinExistence type="predicted"/>
<keyword evidence="3" id="KW-0238">DNA-binding</keyword>
<evidence type="ECO:0000256" key="2">
    <source>
        <dbReference type="ARBA" id="ARBA00022840"/>
    </source>
</evidence>
<keyword evidence="5" id="KW-0540">Nuclease</keyword>
<gene>
    <name evidence="5" type="primary">mutS2</name>
    <name evidence="5" type="ORF">AVE30378_03947</name>
</gene>
<dbReference type="InterPro" id="IPR000432">
    <property type="entry name" value="DNA_mismatch_repair_MutS_C"/>
</dbReference>
<dbReference type="EMBL" id="UFQC01000022">
    <property type="protein sequence ID" value="SSW70277.1"/>
    <property type="molecule type" value="Genomic_DNA"/>
</dbReference>
<dbReference type="OrthoDB" id="9808166at2"/>
<keyword evidence="5" id="KW-0378">Hydrolase</keyword>
<dbReference type="GO" id="GO:0030983">
    <property type="term" value="F:mismatched DNA binding"/>
    <property type="evidence" value="ECO:0007669"/>
    <property type="project" value="InterPro"/>
</dbReference>
<evidence type="ECO:0000256" key="3">
    <source>
        <dbReference type="ARBA" id="ARBA00023125"/>
    </source>
</evidence>
<dbReference type="Proteomes" id="UP000289465">
    <property type="component" value="Unassembled WGS sequence"/>
</dbReference>
<reference evidence="5 6" key="1">
    <citation type="submission" date="2018-07" db="EMBL/GenBank/DDBJ databases">
        <authorList>
            <person name="Peeters C."/>
        </authorList>
    </citation>
    <scope>NUCLEOTIDE SEQUENCE [LARGE SCALE GENOMIC DNA]</scope>
    <source>
        <strain evidence="5 6">LMG 30378</strain>
    </source>
</reference>
<dbReference type="SMART" id="SM00534">
    <property type="entry name" value="MUTSac"/>
    <property type="match status" value="1"/>
</dbReference>